<accession>A0A1H3PWD5</accession>
<dbReference type="Gene3D" id="3.40.50.720">
    <property type="entry name" value="NAD(P)-binding Rossmann-like Domain"/>
    <property type="match status" value="1"/>
</dbReference>
<dbReference type="InterPro" id="IPR020843">
    <property type="entry name" value="ER"/>
</dbReference>
<dbReference type="CDD" id="cd08273">
    <property type="entry name" value="MDR8"/>
    <property type="match status" value="1"/>
</dbReference>
<dbReference type="STRING" id="418495.SAMN05216215_104432"/>
<dbReference type="Proteomes" id="UP000199529">
    <property type="component" value="Unassembled WGS sequence"/>
</dbReference>
<dbReference type="Pfam" id="PF08240">
    <property type="entry name" value="ADH_N"/>
    <property type="match status" value="1"/>
</dbReference>
<protein>
    <submittedName>
        <fullName evidence="2">NADPH2:quinone reductase</fullName>
    </submittedName>
</protein>
<dbReference type="InterPro" id="IPR013154">
    <property type="entry name" value="ADH-like_N"/>
</dbReference>
<dbReference type="PANTHER" id="PTHR43677:SF4">
    <property type="entry name" value="QUINONE OXIDOREDUCTASE-LIKE PROTEIN 2"/>
    <property type="match status" value="1"/>
</dbReference>
<dbReference type="GO" id="GO:0016491">
    <property type="term" value="F:oxidoreductase activity"/>
    <property type="evidence" value="ECO:0007669"/>
    <property type="project" value="InterPro"/>
</dbReference>
<dbReference type="Gene3D" id="3.90.180.10">
    <property type="entry name" value="Medium-chain alcohol dehydrogenases, catalytic domain"/>
    <property type="match status" value="1"/>
</dbReference>
<evidence type="ECO:0000313" key="3">
    <source>
        <dbReference type="Proteomes" id="UP000199529"/>
    </source>
</evidence>
<dbReference type="InterPro" id="IPR011032">
    <property type="entry name" value="GroES-like_sf"/>
</dbReference>
<dbReference type="InterPro" id="IPR051397">
    <property type="entry name" value="Zn-ADH-like_protein"/>
</dbReference>
<organism evidence="2 3">
    <name type="scientific">Saccharopolyspora shandongensis</name>
    <dbReference type="NCBI Taxonomy" id="418495"/>
    <lineage>
        <taxon>Bacteria</taxon>
        <taxon>Bacillati</taxon>
        <taxon>Actinomycetota</taxon>
        <taxon>Actinomycetes</taxon>
        <taxon>Pseudonocardiales</taxon>
        <taxon>Pseudonocardiaceae</taxon>
        <taxon>Saccharopolyspora</taxon>
    </lineage>
</organism>
<dbReference type="SUPFAM" id="SSF50129">
    <property type="entry name" value="GroES-like"/>
    <property type="match status" value="1"/>
</dbReference>
<dbReference type="RefSeq" id="WP_093273668.1">
    <property type="nucleotide sequence ID" value="NZ_FNOK01000044.1"/>
</dbReference>
<evidence type="ECO:0000313" key="2">
    <source>
        <dbReference type="EMBL" id="SDZ05290.1"/>
    </source>
</evidence>
<proteinExistence type="predicted"/>
<keyword evidence="3" id="KW-1185">Reference proteome</keyword>
<evidence type="ECO:0000259" key="1">
    <source>
        <dbReference type="SMART" id="SM00829"/>
    </source>
</evidence>
<sequence length="365" mass="38674">MGIPTTGTEIALTGLGGTEVVTTRRSAPPAPGPHGVLVRVEATGVSFAEVQMLRGRYPAQPKFPFVPGYDLVGEIVAVGSAVTGWRPGQRVAAMPRTGAWAEYAEVRDAELVSVPDGVDAGDAAAMILNGVTAWQLLHRAAKIRSGQTVLVHGVGGGVGVLLAKLGVAAGVRVIGTASASRHEALRDIGIELIDHRTEDVDARVAELAPGGVDAIFDPLGPESLDRSWRLLAPGGSLHAYGSSATLHDAGPWWRPYLGLTRRLARWELARLLGRTGGRRARMYYIRPNAQFRTDLTELFRMVASGQLRPLVAERLPLESAARALDLHISGSRTGRILLIPGLPGSRRGVTAAGCARHAKPVEARL</sequence>
<dbReference type="InterPro" id="IPR036291">
    <property type="entry name" value="NAD(P)-bd_dom_sf"/>
</dbReference>
<dbReference type="EMBL" id="FNOK01000044">
    <property type="protein sequence ID" value="SDZ05290.1"/>
    <property type="molecule type" value="Genomic_DNA"/>
</dbReference>
<dbReference type="PANTHER" id="PTHR43677">
    <property type="entry name" value="SHORT-CHAIN DEHYDROGENASE/REDUCTASE"/>
    <property type="match status" value="1"/>
</dbReference>
<dbReference type="AlphaFoldDB" id="A0A1H3PWD5"/>
<dbReference type="Pfam" id="PF13602">
    <property type="entry name" value="ADH_zinc_N_2"/>
    <property type="match status" value="1"/>
</dbReference>
<dbReference type="SMART" id="SM00829">
    <property type="entry name" value="PKS_ER"/>
    <property type="match status" value="1"/>
</dbReference>
<name>A0A1H3PWD5_9PSEU</name>
<dbReference type="OrthoDB" id="2665481at2"/>
<gene>
    <name evidence="2" type="ORF">SAMN05216215_104432</name>
</gene>
<dbReference type="SUPFAM" id="SSF51735">
    <property type="entry name" value="NAD(P)-binding Rossmann-fold domains"/>
    <property type="match status" value="1"/>
</dbReference>
<feature type="domain" description="Enoyl reductase (ER)" evidence="1">
    <location>
        <begin position="16"/>
        <end position="338"/>
    </location>
</feature>
<reference evidence="3" key="1">
    <citation type="submission" date="2016-10" db="EMBL/GenBank/DDBJ databases">
        <authorList>
            <person name="Varghese N."/>
            <person name="Submissions S."/>
        </authorList>
    </citation>
    <scope>NUCLEOTIDE SEQUENCE [LARGE SCALE GENOMIC DNA]</scope>
    <source>
        <strain evidence="3">CGMCC 4.3530</strain>
    </source>
</reference>